<evidence type="ECO:0000313" key="3">
    <source>
        <dbReference type="Proteomes" id="UP000551327"/>
    </source>
</evidence>
<dbReference type="EMBL" id="JACLAX010000007">
    <property type="protein sequence ID" value="MBC2669195.1"/>
    <property type="molecule type" value="Genomic_DNA"/>
</dbReference>
<reference evidence="2 3" key="1">
    <citation type="submission" date="2020-08" db="EMBL/GenBank/DDBJ databases">
        <title>The genome sequence of type strain Novosphingobium piscinae KCTC 42194.</title>
        <authorList>
            <person name="Liu Y."/>
        </authorList>
    </citation>
    <scope>NUCLEOTIDE SEQUENCE [LARGE SCALE GENOMIC DNA]</scope>
    <source>
        <strain evidence="2 3">KCTC 42194</strain>
    </source>
</reference>
<dbReference type="AlphaFoldDB" id="A0A7X1KQ63"/>
<dbReference type="RefSeq" id="WP_185679085.1">
    <property type="nucleotide sequence ID" value="NZ_JACLAX010000007.1"/>
</dbReference>
<proteinExistence type="predicted"/>
<organism evidence="2 3">
    <name type="scientific">Novosphingobium piscinae</name>
    <dbReference type="NCBI Taxonomy" id="1507448"/>
    <lineage>
        <taxon>Bacteria</taxon>
        <taxon>Pseudomonadati</taxon>
        <taxon>Pseudomonadota</taxon>
        <taxon>Alphaproteobacteria</taxon>
        <taxon>Sphingomonadales</taxon>
        <taxon>Sphingomonadaceae</taxon>
        <taxon>Novosphingobium</taxon>
    </lineage>
</organism>
<accession>A0A7X1KQ63</accession>
<gene>
    <name evidence="2" type="ORF">H7F53_08575</name>
</gene>
<dbReference type="Proteomes" id="UP000551327">
    <property type="component" value="Unassembled WGS sequence"/>
</dbReference>
<name>A0A7X1KQ63_9SPHN</name>
<feature type="region of interest" description="Disordered" evidence="1">
    <location>
        <begin position="1"/>
        <end position="32"/>
    </location>
</feature>
<keyword evidence="3" id="KW-1185">Reference proteome</keyword>
<sequence length="193" mass="21454">MTPEGRDAPVRVPATSHPISGARAITPQRPDHRTRPMNAHDLFNTAPLGSLVSFANDQPRPPERFRRKLAAWRTWNGTGRLVAIYPRRLFGSSFQSAGFVLKIGEYGSEGVTILTVSRHFELTCPLDFGILERPRPGMVRVLTEWNGKVELQHLAEDLPSAHEWLARHRYSNPFLSIAAADETGGLGALRRAA</sequence>
<evidence type="ECO:0000256" key="1">
    <source>
        <dbReference type="SAM" id="MobiDB-lite"/>
    </source>
</evidence>
<comment type="caution">
    <text evidence="2">The sequence shown here is derived from an EMBL/GenBank/DDBJ whole genome shotgun (WGS) entry which is preliminary data.</text>
</comment>
<evidence type="ECO:0000313" key="2">
    <source>
        <dbReference type="EMBL" id="MBC2669195.1"/>
    </source>
</evidence>
<protein>
    <submittedName>
        <fullName evidence="2">Uncharacterized protein</fullName>
    </submittedName>
</protein>